<name>A0A381ZMX5_9ZZZZ</name>
<protein>
    <submittedName>
        <fullName evidence="1">Uncharacterized protein</fullName>
    </submittedName>
</protein>
<sequence>VPANKSKTLALVISNSVEAISLP</sequence>
<accession>A0A381ZMX5</accession>
<dbReference type="EMBL" id="UINC01021960">
    <property type="protein sequence ID" value="SVA90615.1"/>
    <property type="molecule type" value="Genomic_DNA"/>
</dbReference>
<proteinExistence type="predicted"/>
<dbReference type="AlphaFoldDB" id="A0A381ZMX5"/>
<evidence type="ECO:0000313" key="1">
    <source>
        <dbReference type="EMBL" id="SVA90615.1"/>
    </source>
</evidence>
<reference evidence="1" key="1">
    <citation type="submission" date="2018-05" db="EMBL/GenBank/DDBJ databases">
        <authorList>
            <person name="Lanie J.A."/>
            <person name="Ng W.-L."/>
            <person name="Kazmierczak K.M."/>
            <person name="Andrzejewski T.M."/>
            <person name="Davidsen T.M."/>
            <person name="Wayne K.J."/>
            <person name="Tettelin H."/>
            <person name="Glass J.I."/>
            <person name="Rusch D."/>
            <person name="Podicherti R."/>
            <person name="Tsui H.-C.T."/>
            <person name="Winkler M.E."/>
        </authorList>
    </citation>
    <scope>NUCLEOTIDE SEQUENCE</scope>
</reference>
<organism evidence="1">
    <name type="scientific">marine metagenome</name>
    <dbReference type="NCBI Taxonomy" id="408172"/>
    <lineage>
        <taxon>unclassified sequences</taxon>
        <taxon>metagenomes</taxon>
        <taxon>ecological metagenomes</taxon>
    </lineage>
</organism>
<gene>
    <name evidence="1" type="ORF">METZ01_LOCUS143469</name>
</gene>
<feature type="non-terminal residue" evidence="1">
    <location>
        <position position="1"/>
    </location>
</feature>